<dbReference type="PROSITE" id="PS50110">
    <property type="entry name" value="RESPONSE_REGULATORY"/>
    <property type="match status" value="1"/>
</dbReference>
<feature type="domain" description="Response regulatory" evidence="9">
    <location>
        <begin position="8"/>
        <end position="129"/>
    </location>
</feature>
<feature type="region of interest" description="Disordered" evidence="8">
    <location>
        <begin position="142"/>
        <end position="170"/>
    </location>
</feature>
<dbReference type="GO" id="GO:0008984">
    <property type="term" value="F:protein-glutamate methylesterase activity"/>
    <property type="evidence" value="ECO:0007669"/>
    <property type="project" value="UniProtKB-UniRule"/>
</dbReference>
<feature type="active site" evidence="5 6">
    <location>
        <position position="210"/>
    </location>
</feature>
<organism evidence="11 12">
    <name type="scientific">Capillimicrobium parvum</name>
    <dbReference type="NCBI Taxonomy" id="2884022"/>
    <lineage>
        <taxon>Bacteria</taxon>
        <taxon>Bacillati</taxon>
        <taxon>Actinomycetota</taxon>
        <taxon>Thermoleophilia</taxon>
        <taxon>Solirubrobacterales</taxon>
        <taxon>Capillimicrobiaceae</taxon>
        <taxon>Capillimicrobium</taxon>
    </lineage>
</organism>
<dbReference type="PROSITE" id="PS50122">
    <property type="entry name" value="CHEB"/>
    <property type="match status" value="1"/>
</dbReference>
<dbReference type="CDD" id="cd16432">
    <property type="entry name" value="CheB_Rec"/>
    <property type="match status" value="1"/>
</dbReference>
<keyword evidence="2 5" id="KW-0145">Chemotaxis</keyword>
<comment type="catalytic activity">
    <reaction evidence="5">
        <text>L-glutaminyl-[protein] + H2O = L-glutamyl-[protein] + NH4(+)</text>
        <dbReference type="Rhea" id="RHEA:16441"/>
        <dbReference type="Rhea" id="RHEA-COMP:10207"/>
        <dbReference type="Rhea" id="RHEA-COMP:10208"/>
        <dbReference type="ChEBI" id="CHEBI:15377"/>
        <dbReference type="ChEBI" id="CHEBI:28938"/>
        <dbReference type="ChEBI" id="CHEBI:29973"/>
        <dbReference type="ChEBI" id="CHEBI:30011"/>
        <dbReference type="EC" id="3.5.1.44"/>
    </reaction>
</comment>
<dbReference type="EC" id="3.5.1.44" evidence="5"/>
<dbReference type="InterPro" id="IPR011006">
    <property type="entry name" value="CheY-like_superfamily"/>
</dbReference>
<feature type="compositionally biased region" description="Basic residues" evidence="8">
    <location>
        <begin position="150"/>
        <end position="161"/>
    </location>
</feature>
<comment type="similarity">
    <text evidence="5">Belongs to the CheB family.</text>
</comment>
<dbReference type="EMBL" id="CP087164">
    <property type="protein sequence ID" value="UGS33738.1"/>
    <property type="molecule type" value="Genomic_DNA"/>
</dbReference>
<dbReference type="Pfam" id="PF01339">
    <property type="entry name" value="CheB_methylest"/>
    <property type="match status" value="1"/>
</dbReference>
<evidence type="ECO:0000313" key="12">
    <source>
        <dbReference type="Proteomes" id="UP001162834"/>
    </source>
</evidence>
<dbReference type="HAMAP" id="MF_00099">
    <property type="entry name" value="CheB_chemtxs"/>
    <property type="match status" value="1"/>
</dbReference>
<evidence type="ECO:0000259" key="10">
    <source>
        <dbReference type="PROSITE" id="PS50122"/>
    </source>
</evidence>
<name>A0A9E6XS11_9ACTN</name>
<evidence type="ECO:0000256" key="1">
    <source>
        <dbReference type="ARBA" id="ARBA00022490"/>
    </source>
</evidence>
<dbReference type="AlphaFoldDB" id="A0A9E6XS11"/>
<evidence type="ECO:0000256" key="7">
    <source>
        <dbReference type="PROSITE-ProRule" id="PRU00169"/>
    </source>
</evidence>
<dbReference type="Gene3D" id="3.40.50.2300">
    <property type="match status" value="1"/>
</dbReference>
<evidence type="ECO:0000256" key="3">
    <source>
        <dbReference type="ARBA" id="ARBA00022801"/>
    </source>
</evidence>
<evidence type="ECO:0000256" key="5">
    <source>
        <dbReference type="HAMAP-Rule" id="MF_00099"/>
    </source>
</evidence>
<dbReference type="GO" id="GO:0006935">
    <property type="term" value="P:chemotaxis"/>
    <property type="evidence" value="ECO:0007669"/>
    <property type="project" value="UniProtKB-UniRule"/>
</dbReference>
<evidence type="ECO:0000256" key="8">
    <source>
        <dbReference type="SAM" id="MobiDB-lite"/>
    </source>
</evidence>
<feature type="active site" evidence="5 6">
    <location>
        <position position="183"/>
    </location>
</feature>
<dbReference type="SUPFAM" id="SSF52172">
    <property type="entry name" value="CheY-like"/>
    <property type="match status" value="1"/>
</dbReference>
<dbReference type="KEGG" id="sbae:DSM104329_00103"/>
<evidence type="ECO:0000256" key="2">
    <source>
        <dbReference type="ARBA" id="ARBA00022500"/>
    </source>
</evidence>
<dbReference type="CDD" id="cd17541">
    <property type="entry name" value="REC_CheB-like"/>
    <property type="match status" value="1"/>
</dbReference>
<dbReference type="Gene3D" id="3.40.50.180">
    <property type="entry name" value="Methylesterase CheB, C-terminal domain"/>
    <property type="match status" value="1"/>
</dbReference>
<keyword evidence="3 5" id="KW-0378">Hydrolase</keyword>
<dbReference type="SUPFAM" id="SSF52738">
    <property type="entry name" value="Methylesterase CheB, C-terminal domain"/>
    <property type="match status" value="1"/>
</dbReference>
<keyword evidence="5 7" id="KW-0597">Phosphoprotein</keyword>
<comment type="PTM">
    <text evidence="5">Phosphorylated by CheA. Phosphorylation of the N-terminal regulatory domain activates the methylesterase activity.</text>
</comment>
<keyword evidence="12" id="KW-1185">Reference proteome</keyword>
<dbReference type="SMART" id="SM00448">
    <property type="entry name" value="REC"/>
    <property type="match status" value="1"/>
</dbReference>
<dbReference type="Proteomes" id="UP001162834">
    <property type="component" value="Chromosome"/>
</dbReference>
<feature type="domain" description="CheB-type methylesterase" evidence="10">
    <location>
        <begin position="170"/>
        <end position="360"/>
    </location>
</feature>
<dbReference type="EC" id="3.1.1.61" evidence="5"/>
<dbReference type="Pfam" id="PF00072">
    <property type="entry name" value="Response_reg"/>
    <property type="match status" value="1"/>
</dbReference>
<comment type="subcellular location">
    <subcellularLocation>
        <location evidence="5">Cytoplasm</location>
    </subcellularLocation>
</comment>
<dbReference type="InterPro" id="IPR035909">
    <property type="entry name" value="CheB_C"/>
</dbReference>
<comment type="catalytic activity">
    <reaction evidence="4 5">
        <text>[protein]-L-glutamate 5-O-methyl ester + H2O = L-glutamyl-[protein] + methanol + H(+)</text>
        <dbReference type="Rhea" id="RHEA:23236"/>
        <dbReference type="Rhea" id="RHEA-COMP:10208"/>
        <dbReference type="Rhea" id="RHEA-COMP:10311"/>
        <dbReference type="ChEBI" id="CHEBI:15377"/>
        <dbReference type="ChEBI" id="CHEBI:15378"/>
        <dbReference type="ChEBI" id="CHEBI:17790"/>
        <dbReference type="ChEBI" id="CHEBI:29973"/>
        <dbReference type="ChEBI" id="CHEBI:82795"/>
        <dbReference type="EC" id="3.1.1.61"/>
    </reaction>
</comment>
<evidence type="ECO:0000259" key="9">
    <source>
        <dbReference type="PROSITE" id="PS50110"/>
    </source>
</evidence>
<dbReference type="InterPro" id="IPR008248">
    <property type="entry name" value="CheB-like"/>
</dbReference>
<reference evidence="11" key="1">
    <citation type="journal article" date="2022" name="Int. J. Syst. Evol. Microbiol.">
        <title>Pseudomonas aegrilactucae sp. nov. and Pseudomonas morbosilactucae sp. nov., pathogens causing bacterial rot of lettuce in Japan.</title>
        <authorList>
            <person name="Sawada H."/>
            <person name="Fujikawa T."/>
            <person name="Satou M."/>
        </authorList>
    </citation>
    <scope>NUCLEOTIDE SEQUENCE</scope>
    <source>
        <strain evidence="11">0166_1</strain>
    </source>
</reference>
<dbReference type="GO" id="GO:0000156">
    <property type="term" value="F:phosphorelay response regulator activity"/>
    <property type="evidence" value="ECO:0007669"/>
    <property type="project" value="InterPro"/>
</dbReference>
<dbReference type="RefSeq" id="WP_259313432.1">
    <property type="nucleotide sequence ID" value="NZ_CP087164.1"/>
</dbReference>
<gene>
    <name evidence="11" type="primary">cheB_1</name>
    <name evidence="5" type="synonym">cheB</name>
    <name evidence="11" type="ORF">DSM104329_00103</name>
</gene>
<dbReference type="InterPro" id="IPR001789">
    <property type="entry name" value="Sig_transdc_resp-reg_receiver"/>
</dbReference>
<feature type="active site" evidence="5 6">
    <location>
        <position position="303"/>
    </location>
</feature>
<dbReference type="PANTHER" id="PTHR42872:SF6">
    <property type="entry name" value="PROTEIN-GLUTAMATE METHYLESTERASE_PROTEIN-GLUTAMINE GLUTAMINASE"/>
    <property type="match status" value="1"/>
</dbReference>
<evidence type="ECO:0000256" key="4">
    <source>
        <dbReference type="ARBA" id="ARBA00048267"/>
    </source>
</evidence>
<protein>
    <recommendedName>
        <fullName evidence="5">Protein-glutamate methylesterase/protein-glutamine glutaminase</fullName>
        <ecNumber evidence="5">3.1.1.61</ecNumber>
        <ecNumber evidence="5">3.5.1.44</ecNumber>
    </recommendedName>
</protein>
<comment type="domain">
    <text evidence="5">Contains a C-terminal catalytic domain, and an N-terminal region which modulates catalytic activity.</text>
</comment>
<accession>A0A9E6XS11</accession>
<dbReference type="GO" id="GO:0050568">
    <property type="term" value="F:protein-glutamine glutaminase activity"/>
    <property type="evidence" value="ECO:0007669"/>
    <property type="project" value="UniProtKB-UniRule"/>
</dbReference>
<dbReference type="PIRSF" id="PIRSF000876">
    <property type="entry name" value="RR_chemtxs_CheB"/>
    <property type="match status" value="1"/>
</dbReference>
<dbReference type="InterPro" id="IPR000673">
    <property type="entry name" value="Sig_transdc_resp-reg_Me-estase"/>
</dbReference>
<evidence type="ECO:0000313" key="11">
    <source>
        <dbReference type="EMBL" id="UGS33738.1"/>
    </source>
</evidence>
<sequence>MSTATDARIVVADDSSLMRRIVANALEKEGFTVVGAAADGDEALALCRRHRPAAMTLDLTMPGLDGMGVLRELRSNPAHPASGVPVVVVSAFSPVHGARAVDALAEGAFDLVAKPAAGEPLSSFVCELGDKVRAATASRRPRLTGIGNGHLKRPAAPRTPRRVGGPAARPASRTARAVVIASSTGGPRALADLMPKLPARLGAGTLIVQHMPAGFTASLAQRLDRASRLSIVEASGTESLDPCLALLAPGGSHLRLAEGRRALLSDAPPIGALRPRADLTIVDVAAAYGERTLLVVLTGMGRDGLDGAREVKRRGGRVLVEAESSCTVYGMPRAVAEAGLADAIVDLSELPQAITQEAGA</sequence>
<dbReference type="GO" id="GO:0005737">
    <property type="term" value="C:cytoplasm"/>
    <property type="evidence" value="ECO:0007669"/>
    <property type="project" value="UniProtKB-SubCell"/>
</dbReference>
<proteinExistence type="inferred from homology"/>
<evidence type="ECO:0000256" key="6">
    <source>
        <dbReference type="PROSITE-ProRule" id="PRU00050"/>
    </source>
</evidence>
<keyword evidence="1 5" id="KW-0963">Cytoplasm</keyword>
<comment type="function">
    <text evidence="5">Involved in chemotaxis. Part of a chemotaxis signal transduction system that modulates chemotaxis in response to various stimuli. Catalyzes the demethylation of specific methylglutamate residues introduced into the chemoreceptors (methyl-accepting chemotaxis proteins or MCP) by CheR. Also mediates the irreversible deamidation of specific glutamine residues to glutamic acid.</text>
</comment>
<dbReference type="PANTHER" id="PTHR42872">
    <property type="entry name" value="PROTEIN-GLUTAMATE METHYLESTERASE/PROTEIN-GLUTAMINE GLUTAMINASE"/>
    <property type="match status" value="1"/>
</dbReference>
<feature type="modified residue" description="4-aspartylphosphate" evidence="5 7">
    <location>
        <position position="58"/>
    </location>
</feature>